<keyword evidence="2 5" id="KW-0690">Ribosome biogenesis</keyword>
<evidence type="ECO:0000313" key="7">
    <source>
        <dbReference type="EMBL" id="OGG49331.1"/>
    </source>
</evidence>
<dbReference type="HAMAP" id="MF_00651">
    <property type="entry name" value="Nuclease_YqgF"/>
    <property type="match status" value="1"/>
</dbReference>
<reference evidence="7 8" key="1">
    <citation type="journal article" date="2016" name="Nat. Commun.">
        <title>Thousands of microbial genomes shed light on interconnected biogeochemical processes in an aquifer system.</title>
        <authorList>
            <person name="Anantharaman K."/>
            <person name="Brown C.T."/>
            <person name="Hug L.A."/>
            <person name="Sharon I."/>
            <person name="Castelle C.J."/>
            <person name="Probst A.J."/>
            <person name="Thomas B.C."/>
            <person name="Singh A."/>
            <person name="Wilkins M.J."/>
            <person name="Karaoz U."/>
            <person name="Brodie E.L."/>
            <person name="Williams K.H."/>
            <person name="Hubbard S.S."/>
            <person name="Banfield J.F."/>
        </authorList>
    </citation>
    <scope>NUCLEOTIDE SEQUENCE [LARGE SCALE GENOMIC DNA]</scope>
</reference>
<dbReference type="PANTHER" id="PTHR33317:SF4">
    <property type="entry name" value="POLYNUCLEOTIDYL TRANSFERASE, RIBONUCLEASE H-LIKE SUPERFAMILY PROTEIN"/>
    <property type="match status" value="1"/>
</dbReference>
<sequence>MRYLGIDYGTKKVGLALSDENGRMGFPHAIISNTPRLVSELSALVAREGVGAVVIGESRSLAGGDNPIAAAARSLGESLGRETGVPVSYESEVYTSVEARRPPEKVSKTRAARRHVEIDASAAALILTSYLSRHHGVYITHIH</sequence>
<dbReference type="EC" id="3.1.-.-" evidence="5"/>
<dbReference type="Gene3D" id="3.30.420.140">
    <property type="entry name" value="YqgF/RNase H-like domain"/>
    <property type="match status" value="1"/>
</dbReference>
<dbReference type="CDD" id="cd16964">
    <property type="entry name" value="YqgF"/>
    <property type="match status" value="1"/>
</dbReference>
<keyword evidence="4 5" id="KW-0378">Hydrolase</keyword>
<dbReference type="SMART" id="SM00732">
    <property type="entry name" value="YqgFc"/>
    <property type="match status" value="1"/>
</dbReference>
<gene>
    <name evidence="7" type="ORF">A2704_01955</name>
</gene>
<evidence type="ECO:0000256" key="4">
    <source>
        <dbReference type="ARBA" id="ARBA00022801"/>
    </source>
</evidence>
<protein>
    <recommendedName>
        <fullName evidence="5">Putative pre-16S rRNA nuclease</fullName>
        <ecNumber evidence="5">3.1.-.-</ecNumber>
    </recommendedName>
</protein>
<dbReference type="GO" id="GO:0004518">
    <property type="term" value="F:nuclease activity"/>
    <property type="evidence" value="ECO:0007669"/>
    <property type="project" value="UniProtKB-KW"/>
</dbReference>
<dbReference type="Pfam" id="PF03652">
    <property type="entry name" value="RuvX"/>
    <property type="match status" value="1"/>
</dbReference>
<dbReference type="NCBIfam" id="TIGR00250">
    <property type="entry name" value="RNAse_H_YqgF"/>
    <property type="match status" value="1"/>
</dbReference>
<comment type="similarity">
    <text evidence="5">Belongs to the YqgF HJR family.</text>
</comment>
<keyword evidence="1 5" id="KW-0963">Cytoplasm</keyword>
<dbReference type="SUPFAM" id="SSF53098">
    <property type="entry name" value="Ribonuclease H-like"/>
    <property type="match status" value="1"/>
</dbReference>
<dbReference type="GO" id="GO:0016788">
    <property type="term" value="F:hydrolase activity, acting on ester bonds"/>
    <property type="evidence" value="ECO:0007669"/>
    <property type="project" value="UniProtKB-UniRule"/>
</dbReference>
<evidence type="ECO:0000256" key="3">
    <source>
        <dbReference type="ARBA" id="ARBA00022722"/>
    </source>
</evidence>
<comment type="caution">
    <text evidence="7">The sequence shown here is derived from an EMBL/GenBank/DDBJ whole genome shotgun (WGS) entry which is preliminary data.</text>
</comment>
<organism evidence="7 8">
    <name type="scientific">Candidatus Kaiserbacteria bacterium RIFCSPHIGHO2_01_FULL_54_36b</name>
    <dbReference type="NCBI Taxonomy" id="1798483"/>
    <lineage>
        <taxon>Bacteria</taxon>
        <taxon>Candidatus Kaiseribacteriota</taxon>
    </lineage>
</organism>
<evidence type="ECO:0000256" key="1">
    <source>
        <dbReference type="ARBA" id="ARBA00022490"/>
    </source>
</evidence>
<evidence type="ECO:0000256" key="5">
    <source>
        <dbReference type="HAMAP-Rule" id="MF_00651"/>
    </source>
</evidence>
<comment type="function">
    <text evidence="5">Could be a nuclease involved in processing of the 5'-end of pre-16S rRNA.</text>
</comment>
<dbReference type="InterPro" id="IPR012337">
    <property type="entry name" value="RNaseH-like_sf"/>
</dbReference>
<dbReference type="GO" id="GO:0000967">
    <property type="term" value="P:rRNA 5'-end processing"/>
    <property type="evidence" value="ECO:0007669"/>
    <property type="project" value="UniProtKB-UniRule"/>
</dbReference>
<dbReference type="InterPro" id="IPR005227">
    <property type="entry name" value="YqgF"/>
</dbReference>
<evidence type="ECO:0000313" key="8">
    <source>
        <dbReference type="Proteomes" id="UP000176445"/>
    </source>
</evidence>
<evidence type="ECO:0000259" key="6">
    <source>
        <dbReference type="SMART" id="SM00732"/>
    </source>
</evidence>
<keyword evidence="3 5" id="KW-0540">Nuclease</keyword>
<name>A0A1F6CK40_9BACT</name>
<dbReference type="AlphaFoldDB" id="A0A1F6CK40"/>
<dbReference type="InterPro" id="IPR037027">
    <property type="entry name" value="YqgF/RNaseH-like_dom_sf"/>
</dbReference>
<evidence type="ECO:0000256" key="2">
    <source>
        <dbReference type="ARBA" id="ARBA00022517"/>
    </source>
</evidence>
<comment type="subcellular location">
    <subcellularLocation>
        <location evidence="5">Cytoplasm</location>
    </subcellularLocation>
</comment>
<dbReference type="Proteomes" id="UP000176445">
    <property type="component" value="Unassembled WGS sequence"/>
</dbReference>
<dbReference type="InterPro" id="IPR006641">
    <property type="entry name" value="YqgF/RNaseH-like_dom"/>
</dbReference>
<dbReference type="GO" id="GO:0005737">
    <property type="term" value="C:cytoplasm"/>
    <property type="evidence" value="ECO:0007669"/>
    <property type="project" value="UniProtKB-SubCell"/>
</dbReference>
<feature type="domain" description="YqgF/RNase H-like" evidence="6">
    <location>
        <begin position="1"/>
        <end position="99"/>
    </location>
</feature>
<dbReference type="EMBL" id="MFKW01000076">
    <property type="protein sequence ID" value="OGG49331.1"/>
    <property type="molecule type" value="Genomic_DNA"/>
</dbReference>
<accession>A0A1F6CK40</accession>
<proteinExistence type="inferred from homology"/>
<dbReference type="PANTHER" id="PTHR33317">
    <property type="entry name" value="POLYNUCLEOTIDYL TRANSFERASE, RIBONUCLEASE H-LIKE SUPERFAMILY PROTEIN"/>
    <property type="match status" value="1"/>
</dbReference>